<gene>
    <name evidence="1" type="ORF">GCM10009663_63610</name>
</gene>
<keyword evidence="2" id="KW-1185">Reference proteome</keyword>
<proteinExistence type="predicted"/>
<name>A0ABN1U2P2_9ACTN</name>
<evidence type="ECO:0000313" key="1">
    <source>
        <dbReference type="EMBL" id="GAA1114229.1"/>
    </source>
</evidence>
<protein>
    <submittedName>
        <fullName evidence="1">Uncharacterized protein</fullName>
    </submittedName>
</protein>
<comment type="caution">
    <text evidence="1">The sequence shown here is derived from an EMBL/GenBank/DDBJ whole genome shotgun (WGS) entry which is preliminary data.</text>
</comment>
<reference evidence="1 2" key="1">
    <citation type="journal article" date="2019" name="Int. J. Syst. Evol. Microbiol.">
        <title>The Global Catalogue of Microorganisms (GCM) 10K type strain sequencing project: providing services to taxonomists for standard genome sequencing and annotation.</title>
        <authorList>
            <consortium name="The Broad Institute Genomics Platform"/>
            <consortium name="The Broad Institute Genome Sequencing Center for Infectious Disease"/>
            <person name="Wu L."/>
            <person name="Ma J."/>
        </authorList>
    </citation>
    <scope>NUCLEOTIDE SEQUENCE [LARGE SCALE GENOMIC DNA]</scope>
    <source>
        <strain evidence="1 2">JCM 13002</strain>
    </source>
</reference>
<evidence type="ECO:0000313" key="2">
    <source>
        <dbReference type="Proteomes" id="UP001499987"/>
    </source>
</evidence>
<dbReference type="EMBL" id="BAAALD010000091">
    <property type="protein sequence ID" value="GAA1114229.1"/>
    <property type="molecule type" value="Genomic_DNA"/>
</dbReference>
<dbReference type="RefSeq" id="WP_344627159.1">
    <property type="nucleotide sequence ID" value="NZ_BAAALD010000091.1"/>
</dbReference>
<organism evidence="1 2">
    <name type="scientific">Kitasatospora arboriphila</name>
    <dbReference type="NCBI Taxonomy" id="258052"/>
    <lineage>
        <taxon>Bacteria</taxon>
        <taxon>Bacillati</taxon>
        <taxon>Actinomycetota</taxon>
        <taxon>Actinomycetes</taxon>
        <taxon>Kitasatosporales</taxon>
        <taxon>Streptomycetaceae</taxon>
        <taxon>Kitasatospora</taxon>
    </lineage>
</organism>
<accession>A0ABN1U2P2</accession>
<sequence length="84" mass="8739">MSIVVLHEPLADSPVLPPDGAGTTVHAAPTDVPLTRTFCGQQAEGMSQVDMEAVGAAAWDPAPESARVCPECNRAVTVGHWDVC</sequence>
<dbReference type="Proteomes" id="UP001499987">
    <property type="component" value="Unassembled WGS sequence"/>
</dbReference>